<feature type="region of interest" description="Disordered" evidence="1">
    <location>
        <begin position="56"/>
        <end position="81"/>
    </location>
</feature>
<dbReference type="AlphaFoldDB" id="A0A8A1L6W4"/>
<dbReference type="Proteomes" id="UP000663419">
    <property type="component" value="Chromosome 1"/>
</dbReference>
<feature type="compositionally biased region" description="Low complexity" evidence="1">
    <location>
        <begin position="70"/>
        <end position="81"/>
    </location>
</feature>
<name>A0A8A1L6W4_AJEC8</name>
<evidence type="ECO:0000313" key="3">
    <source>
        <dbReference type="Proteomes" id="UP000663419"/>
    </source>
</evidence>
<proteinExistence type="predicted"/>
<dbReference type="VEuPathDB" id="FungiDB:I7I53_10333"/>
<evidence type="ECO:0000256" key="1">
    <source>
        <dbReference type="SAM" id="MobiDB-lite"/>
    </source>
</evidence>
<organism evidence="2 3">
    <name type="scientific">Ajellomyces capsulatus (strain H88)</name>
    <name type="common">Darling's disease fungus</name>
    <name type="synonym">Histoplasma capsulatum</name>
    <dbReference type="NCBI Taxonomy" id="544711"/>
    <lineage>
        <taxon>Eukaryota</taxon>
        <taxon>Fungi</taxon>
        <taxon>Dikarya</taxon>
        <taxon>Ascomycota</taxon>
        <taxon>Pezizomycotina</taxon>
        <taxon>Eurotiomycetes</taxon>
        <taxon>Eurotiomycetidae</taxon>
        <taxon>Onygenales</taxon>
        <taxon>Ajellomycetaceae</taxon>
        <taxon>Histoplasma</taxon>
    </lineage>
</organism>
<protein>
    <submittedName>
        <fullName evidence="2">Uncharacterized protein</fullName>
    </submittedName>
</protein>
<sequence length="150" mass="16468">MILHSSTPSSWPASSSSSSSPIMPGLSLLGNQAPWMIVARRHSQVRVRNTHPWELTREKEPAKRKKGNRTHSLAATSSHSTMPRHRLTSIMIYILTRTVPHGPTNSQAGGFACENRCSEWLPRGEPFLGTCGHSHPPLAGLGADFVRGQR</sequence>
<gene>
    <name evidence="2" type="ORF">I7I53_10333</name>
</gene>
<reference evidence="2" key="1">
    <citation type="submission" date="2021-01" db="EMBL/GenBank/DDBJ databases">
        <title>Chromosome-level genome assembly of a human fungal pathogen reveals clustering of transcriptionally co-regulated genes.</title>
        <authorList>
            <person name="Voorhies M."/>
            <person name="Cohen S."/>
            <person name="Shea T.P."/>
            <person name="Petrus S."/>
            <person name="Munoz J.F."/>
            <person name="Poplawski S."/>
            <person name="Goldman W.E."/>
            <person name="Michael T."/>
            <person name="Cuomo C.A."/>
            <person name="Sil A."/>
            <person name="Beyhan S."/>
        </authorList>
    </citation>
    <scope>NUCLEOTIDE SEQUENCE</scope>
    <source>
        <strain evidence="2">H88</strain>
    </source>
</reference>
<evidence type="ECO:0000313" key="2">
    <source>
        <dbReference type="EMBL" id="QSS49849.1"/>
    </source>
</evidence>
<accession>A0A8A1L6W4</accession>
<dbReference type="EMBL" id="CP069102">
    <property type="protein sequence ID" value="QSS49849.1"/>
    <property type="molecule type" value="Genomic_DNA"/>
</dbReference>
<feature type="region of interest" description="Disordered" evidence="1">
    <location>
        <begin position="1"/>
        <end position="21"/>
    </location>
</feature>